<proteinExistence type="predicted"/>
<gene>
    <name evidence="1" type="ORF">OJY61_21905</name>
</gene>
<organism evidence="1 2">
    <name type="scientific">Aeromonas caviae</name>
    <name type="common">Aeromonas punctata</name>
    <dbReference type="NCBI Taxonomy" id="648"/>
    <lineage>
        <taxon>Bacteria</taxon>
        <taxon>Pseudomonadati</taxon>
        <taxon>Pseudomonadota</taxon>
        <taxon>Gammaproteobacteria</taxon>
        <taxon>Aeromonadales</taxon>
        <taxon>Aeromonadaceae</taxon>
        <taxon>Aeromonas</taxon>
    </lineage>
</organism>
<dbReference type="RefSeq" id="WP_154670440.1">
    <property type="nucleotide sequence ID" value="NZ_AP019195.1"/>
</dbReference>
<evidence type="ECO:0000313" key="1">
    <source>
        <dbReference type="EMBL" id="WGC85971.1"/>
    </source>
</evidence>
<dbReference type="EMBL" id="CP110176">
    <property type="protein sequence ID" value="WGC85971.1"/>
    <property type="molecule type" value="Genomic_DNA"/>
</dbReference>
<name>A0AAF0GCE1_AERCA</name>
<dbReference type="Proteomes" id="UP001163285">
    <property type="component" value="Chromosome"/>
</dbReference>
<protein>
    <submittedName>
        <fullName evidence="1">Uncharacterized protein</fullName>
    </submittedName>
</protein>
<reference evidence="1" key="1">
    <citation type="submission" date="2023-04" db="EMBL/GenBank/DDBJ databases">
        <title>Whole Genome Sequence of Multi-drug resistant Aeromonas caviae as a gut pathogen in newborn.</title>
        <authorList>
            <person name="Jadhav S.V."/>
            <person name="Saroj S.D."/>
            <person name="Saha U.B."/>
            <person name="Sen S."/>
            <person name="Kher A."/>
        </authorList>
    </citation>
    <scope>NUCLEOTIDE SEQUENCE</scope>
    <source>
        <strain evidence="1">SVJ23</strain>
    </source>
</reference>
<accession>A0AAF0GCE1</accession>
<sequence>MTGEIAPKGPAFGSSTRKDVTTGELRDASLDHRAAIDRPGEGLIFPTSRTAHQLL</sequence>
<dbReference type="AlphaFoldDB" id="A0AAF0GCE1"/>
<evidence type="ECO:0000313" key="2">
    <source>
        <dbReference type="Proteomes" id="UP001163285"/>
    </source>
</evidence>